<dbReference type="STRING" id="99656.SAMN05421659_101213"/>
<sequence length="73" mass="8171">MKDVKDKMDNAIDKIAGGLNETAGKITGNKQLELKGKLQVSKADLEKKMDVKDNINEIKENIADKIIKKMDKK</sequence>
<evidence type="ECO:0000313" key="2">
    <source>
        <dbReference type="Proteomes" id="UP000199701"/>
    </source>
</evidence>
<evidence type="ECO:0000313" key="1">
    <source>
        <dbReference type="EMBL" id="SEV83637.1"/>
    </source>
</evidence>
<dbReference type="InterPro" id="IPR036629">
    <property type="entry name" value="YjbJ_sf"/>
</dbReference>
<name>A0A1I0M589_9FIRM</name>
<gene>
    <name evidence="1" type="ORF">SAMN05421659_101213</name>
</gene>
<evidence type="ECO:0008006" key="3">
    <source>
        <dbReference type="Google" id="ProtNLM"/>
    </source>
</evidence>
<dbReference type="AlphaFoldDB" id="A0A1I0M589"/>
<dbReference type="Proteomes" id="UP000199701">
    <property type="component" value="Unassembled WGS sequence"/>
</dbReference>
<proteinExistence type="predicted"/>
<organism evidence="1 2">
    <name type="scientific">[Clostridium] fimetarium</name>
    <dbReference type="NCBI Taxonomy" id="99656"/>
    <lineage>
        <taxon>Bacteria</taxon>
        <taxon>Bacillati</taxon>
        <taxon>Bacillota</taxon>
        <taxon>Clostridia</taxon>
        <taxon>Lachnospirales</taxon>
        <taxon>Lachnospiraceae</taxon>
    </lineage>
</organism>
<dbReference type="EMBL" id="FOJI01000001">
    <property type="protein sequence ID" value="SEV83637.1"/>
    <property type="molecule type" value="Genomic_DNA"/>
</dbReference>
<dbReference type="RefSeq" id="WP_092449703.1">
    <property type="nucleotide sequence ID" value="NZ_FOJI01000001.1"/>
</dbReference>
<dbReference type="OrthoDB" id="122890at2"/>
<accession>A0A1I0M589</accession>
<dbReference type="SUPFAM" id="SSF69047">
    <property type="entry name" value="Hypothetical protein YjbJ"/>
    <property type="match status" value="1"/>
</dbReference>
<reference evidence="1 2" key="1">
    <citation type="submission" date="2016-10" db="EMBL/GenBank/DDBJ databases">
        <authorList>
            <person name="de Groot N.N."/>
        </authorList>
    </citation>
    <scope>NUCLEOTIDE SEQUENCE [LARGE SCALE GENOMIC DNA]</scope>
    <source>
        <strain evidence="1 2">DSM 9179</strain>
    </source>
</reference>
<keyword evidence="2" id="KW-1185">Reference proteome</keyword>
<protein>
    <recommendedName>
        <fullName evidence="3">CsbD-like</fullName>
    </recommendedName>
</protein>